<comment type="caution">
    <text evidence="11">The sequence shown here is derived from an EMBL/GenBank/DDBJ whole genome shotgun (WGS) entry which is preliminary data.</text>
</comment>
<comment type="catalytic activity">
    <reaction evidence="9">
        <text>Endonucleolytic cleavage to 5'-phosphooligonucleotide end-products.</text>
        <dbReference type="EC" id="3.1.21.2"/>
    </reaction>
</comment>
<dbReference type="AlphaFoldDB" id="A0A1Q9HCL3"/>
<dbReference type="GO" id="GO:0008833">
    <property type="term" value="F:deoxyribonuclease IV (phage-T4-induced) activity"/>
    <property type="evidence" value="ECO:0007669"/>
    <property type="project" value="UniProtKB-UniRule"/>
</dbReference>
<keyword evidence="5 9" id="KW-0227">DNA damage</keyword>
<feature type="binding site" evidence="9">
    <location>
        <position position="153"/>
    </location>
    <ligand>
        <name>Zn(2+)</name>
        <dbReference type="ChEBI" id="CHEBI:29105"/>
        <label>2</label>
    </ligand>
</feature>
<evidence type="ECO:0000256" key="2">
    <source>
        <dbReference type="ARBA" id="ARBA00022722"/>
    </source>
</evidence>
<dbReference type="EC" id="3.1.21.2" evidence="9"/>
<dbReference type="GO" id="GO:0003677">
    <property type="term" value="F:DNA binding"/>
    <property type="evidence" value="ECO:0007669"/>
    <property type="project" value="InterPro"/>
</dbReference>
<evidence type="ECO:0000256" key="1">
    <source>
        <dbReference type="ARBA" id="ARBA00005340"/>
    </source>
</evidence>
<dbReference type="PROSITE" id="PS00729">
    <property type="entry name" value="AP_NUCLEASE_F2_1"/>
    <property type="match status" value="1"/>
</dbReference>
<keyword evidence="7 9" id="KW-0862">Zinc</keyword>
<dbReference type="PANTHER" id="PTHR21445:SF0">
    <property type="entry name" value="APURINIC-APYRIMIDINIC ENDONUCLEASE"/>
    <property type="match status" value="1"/>
</dbReference>
<feature type="binding site" evidence="9">
    <location>
        <position position="224"/>
    </location>
    <ligand>
        <name>Zn(2+)</name>
        <dbReference type="ChEBI" id="CHEBI:29105"/>
        <label>2</label>
    </ligand>
</feature>
<organism evidence="11 12">
    <name type="scientific">Vibrio panuliri</name>
    <dbReference type="NCBI Taxonomy" id="1381081"/>
    <lineage>
        <taxon>Bacteria</taxon>
        <taxon>Pseudomonadati</taxon>
        <taxon>Pseudomonadota</taxon>
        <taxon>Gammaproteobacteria</taxon>
        <taxon>Vibrionales</taxon>
        <taxon>Vibrionaceae</taxon>
        <taxon>Vibrio</taxon>
    </lineage>
</organism>
<keyword evidence="3 9" id="KW-0479">Metal-binding</keyword>
<protein>
    <recommendedName>
        <fullName evidence="9">Probable endonuclease 4</fullName>
        <ecNumber evidence="9">3.1.21.2</ecNumber>
    </recommendedName>
    <alternativeName>
        <fullName evidence="9">Endodeoxyribonuclease IV</fullName>
    </alternativeName>
    <alternativeName>
        <fullName evidence="9">Endonuclease IV</fullName>
    </alternativeName>
</protein>
<dbReference type="OrthoDB" id="9805666at2"/>
<keyword evidence="6 9" id="KW-0378">Hydrolase</keyword>
<dbReference type="InterPro" id="IPR013022">
    <property type="entry name" value="Xyl_isomerase-like_TIM-brl"/>
</dbReference>
<evidence type="ECO:0000256" key="9">
    <source>
        <dbReference type="HAMAP-Rule" id="MF_00152"/>
    </source>
</evidence>
<feature type="binding site" evidence="9">
    <location>
        <position position="187"/>
    </location>
    <ligand>
        <name>Zn(2+)</name>
        <dbReference type="ChEBI" id="CHEBI:29105"/>
        <label>2</label>
    </ligand>
</feature>
<dbReference type="NCBIfam" id="TIGR00587">
    <property type="entry name" value="nfo"/>
    <property type="match status" value="1"/>
</dbReference>
<feature type="domain" description="Xylose isomerase-like TIM barrel" evidence="10">
    <location>
        <begin position="28"/>
        <end position="285"/>
    </location>
</feature>
<feature type="binding site" evidence="9">
    <location>
        <position position="190"/>
    </location>
    <ligand>
        <name>Zn(2+)</name>
        <dbReference type="ChEBI" id="CHEBI:29105"/>
        <label>3</label>
    </ligand>
</feature>
<feature type="binding site" evidence="9">
    <location>
        <position position="117"/>
    </location>
    <ligand>
        <name>Zn(2+)</name>
        <dbReference type="ChEBI" id="CHEBI:29105"/>
        <label>1</label>
    </ligand>
</feature>
<dbReference type="NCBIfam" id="NF002199">
    <property type="entry name" value="PRK01060.1-4"/>
    <property type="match status" value="1"/>
</dbReference>
<evidence type="ECO:0000256" key="8">
    <source>
        <dbReference type="ARBA" id="ARBA00023204"/>
    </source>
</evidence>
<evidence type="ECO:0000256" key="5">
    <source>
        <dbReference type="ARBA" id="ARBA00022763"/>
    </source>
</evidence>
<proteinExistence type="inferred from homology"/>
<accession>A0A1Q9HCL3</accession>
<sequence>MTMRSKSQIKYIGAHVSAAGGVDQAPLRAREIGANAFALFTKNQRQWVAKPLEPKTISAFKANCKMLGFSAEQILPHDSYLINLGAPEEEKLEKSRAAFIDEMARCQQLGLTLLNFHPGSHLNKISEQECLSKIAESINLAHQAVPDVIAVIENTAGQGSNLGWKFEHLAEIIEQVEDKSRVGVCIDTCHTFAAGYDLSTPEACEATFTEFDRIVGMHYLRAMHINDSKSALGSRVDRHHALGKGEIGWHCFEYIAKNPRFNAIPLILETIEPELWQQEIEQLRTFHQLAVSE</sequence>
<dbReference type="Proteomes" id="UP000186313">
    <property type="component" value="Unassembled WGS sequence"/>
</dbReference>
<dbReference type="SUPFAM" id="SSF51658">
    <property type="entry name" value="Xylose isomerase-like"/>
    <property type="match status" value="1"/>
</dbReference>
<evidence type="ECO:0000256" key="4">
    <source>
        <dbReference type="ARBA" id="ARBA00022759"/>
    </source>
</evidence>
<dbReference type="GO" id="GO:0008270">
    <property type="term" value="F:zinc ion binding"/>
    <property type="evidence" value="ECO:0007669"/>
    <property type="project" value="UniProtKB-UniRule"/>
</dbReference>
<evidence type="ECO:0000259" key="10">
    <source>
        <dbReference type="Pfam" id="PF01261"/>
    </source>
</evidence>
<dbReference type="InterPro" id="IPR036237">
    <property type="entry name" value="Xyl_isomerase-like_sf"/>
</dbReference>
<dbReference type="STRING" id="1381081.BIY22_11190"/>
<dbReference type="Pfam" id="PF01261">
    <property type="entry name" value="AP_endonuc_2"/>
    <property type="match status" value="1"/>
</dbReference>
<dbReference type="EMBL" id="MJMJ01000034">
    <property type="protein sequence ID" value="OLQ87127.1"/>
    <property type="molecule type" value="Genomic_DNA"/>
</dbReference>
<dbReference type="RefSeq" id="WP_075709949.1">
    <property type="nucleotide sequence ID" value="NZ_MJMJ01000034.1"/>
</dbReference>
<dbReference type="GO" id="GO:0003906">
    <property type="term" value="F:DNA-(apurinic or apyrimidinic site) endonuclease activity"/>
    <property type="evidence" value="ECO:0007669"/>
    <property type="project" value="TreeGrafter"/>
</dbReference>
<dbReference type="HAMAP" id="MF_00152">
    <property type="entry name" value="Nfo"/>
    <property type="match status" value="1"/>
</dbReference>
<keyword evidence="8 9" id="KW-0234">DNA repair</keyword>
<comment type="similarity">
    <text evidence="1 9">Belongs to the AP endonuclease 2 family.</text>
</comment>
<feature type="binding site" evidence="9">
    <location>
        <position position="239"/>
    </location>
    <ligand>
        <name>Zn(2+)</name>
        <dbReference type="ChEBI" id="CHEBI:29105"/>
        <label>3</label>
    </ligand>
</feature>
<feature type="binding site" evidence="9">
    <location>
        <position position="237"/>
    </location>
    <ligand>
        <name>Zn(2+)</name>
        <dbReference type="ChEBI" id="CHEBI:29105"/>
        <label>3</label>
    </ligand>
</feature>
<dbReference type="InterPro" id="IPR018246">
    <property type="entry name" value="AP_endonuc_F2_Zn_BS"/>
</dbReference>
<dbReference type="PROSITE" id="PS00730">
    <property type="entry name" value="AP_NUCLEASE_F2_2"/>
    <property type="match status" value="1"/>
</dbReference>
<feature type="binding site" evidence="9">
    <location>
        <position position="153"/>
    </location>
    <ligand>
        <name>Zn(2+)</name>
        <dbReference type="ChEBI" id="CHEBI:29105"/>
        <label>1</label>
    </ligand>
</feature>
<dbReference type="GO" id="GO:0006284">
    <property type="term" value="P:base-excision repair"/>
    <property type="evidence" value="ECO:0007669"/>
    <property type="project" value="TreeGrafter"/>
</dbReference>
<feature type="binding site" evidence="9">
    <location>
        <position position="269"/>
    </location>
    <ligand>
        <name>Zn(2+)</name>
        <dbReference type="ChEBI" id="CHEBI:29105"/>
        <label>2</label>
    </ligand>
</feature>
<keyword evidence="2 9" id="KW-0540">Nuclease</keyword>
<feature type="binding site" evidence="9">
    <location>
        <position position="77"/>
    </location>
    <ligand>
        <name>Zn(2+)</name>
        <dbReference type="ChEBI" id="CHEBI:29105"/>
        <label>1</label>
    </ligand>
</feature>
<dbReference type="PANTHER" id="PTHR21445">
    <property type="entry name" value="ENDONUCLEASE IV ENDODEOXYRIBONUCLEASE IV"/>
    <property type="match status" value="1"/>
</dbReference>
<name>A0A1Q9HCL3_9VIBR</name>
<gene>
    <name evidence="9" type="primary">nfo</name>
    <name evidence="11" type="ORF">BIY22_11190</name>
</gene>
<dbReference type="InterPro" id="IPR001719">
    <property type="entry name" value="AP_endonuc_2"/>
</dbReference>
<reference evidence="11 12" key="1">
    <citation type="submission" date="2016-09" db="EMBL/GenBank/DDBJ databases">
        <title>Genomic Taxonomy of the Vibrionaceae.</title>
        <authorList>
            <person name="Gonzalez-Castillo A."/>
            <person name="Gomez-Gil B."/>
            <person name="Enciso-Ibarra K."/>
        </authorList>
    </citation>
    <scope>NUCLEOTIDE SEQUENCE [LARGE SCALE GENOMIC DNA]</scope>
    <source>
        <strain evidence="11 12">CAIM 703</strain>
    </source>
</reference>
<comment type="cofactor">
    <cofactor evidence="9">
        <name>Zn(2+)</name>
        <dbReference type="ChEBI" id="CHEBI:29105"/>
    </cofactor>
    <text evidence="9">Binds 3 Zn(2+) ions.</text>
</comment>
<evidence type="ECO:0000256" key="6">
    <source>
        <dbReference type="ARBA" id="ARBA00022801"/>
    </source>
</evidence>
<dbReference type="Gene3D" id="3.20.20.150">
    <property type="entry name" value="Divalent-metal-dependent TIM barrel enzymes"/>
    <property type="match status" value="1"/>
</dbReference>
<evidence type="ECO:0000313" key="11">
    <source>
        <dbReference type="EMBL" id="OLQ87127.1"/>
    </source>
</evidence>
<dbReference type="GO" id="GO:0008081">
    <property type="term" value="F:phosphoric diester hydrolase activity"/>
    <property type="evidence" value="ECO:0007669"/>
    <property type="project" value="TreeGrafter"/>
</dbReference>
<evidence type="ECO:0000313" key="12">
    <source>
        <dbReference type="Proteomes" id="UP000186313"/>
    </source>
</evidence>
<dbReference type="SMART" id="SM00518">
    <property type="entry name" value="AP2Ec"/>
    <property type="match status" value="1"/>
</dbReference>
<dbReference type="PROSITE" id="PS00731">
    <property type="entry name" value="AP_NUCLEASE_F2_3"/>
    <property type="match status" value="1"/>
</dbReference>
<dbReference type="CDD" id="cd00019">
    <property type="entry name" value="AP2Ec"/>
    <property type="match status" value="1"/>
</dbReference>
<evidence type="ECO:0000256" key="7">
    <source>
        <dbReference type="ARBA" id="ARBA00022833"/>
    </source>
</evidence>
<dbReference type="PROSITE" id="PS51432">
    <property type="entry name" value="AP_NUCLEASE_F2_4"/>
    <property type="match status" value="1"/>
</dbReference>
<evidence type="ECO:0000256" key="3">
    <source>
        <dbReference type="ARBA" id="ARBA00022723"/>
    </source>
</evidence>
<keyword evidence="4 9" id="KW-0255">Endonuclease</keyword>
<comment type="function">
    <text evidence="9">Endonuclease IV plays a role in DNA repair. It cleaves phosphodiester bonds at apurinic or apyrimidinic (AP) sites, generating a 3'-hydroxyl group and a 5'-terminal sugar phosphate.</text>
</comment>
<dbReference type="FunFam" id="3.20.20.150:FF:000001">
    <property type="entry name" value="Probable endonuclease 4"/>
    <property type="match status" value="1"/>
</dbReference>